<evidence type="ECO:0000313" key="2">
    <source>
        <dbReference type="Proteomes" id="UP000030671"/>
    </source>
</evidence>
<protein>
    <submittedName>
        <fullName evidence="1">Uncharacterized protein</fullName>
    </submittedName>
</protein>
<proteinExistence type="predicted"/>
<dbReference type="AlphaFoldDB" id="W4JRH7"/>
<dbReference type="Proteomes" id="UP000030671">
    <property type="component" value="Unassembled WGS sequence"/>
</dbReference>
<dbReference type="EMBL" id="KI925465">
    <property type="protein sequence ID" value="ETW76177.1"/>
    <property type="molecule type" value="Genomic_DNA"/>
</dbReference>
<name>W4JRH7_HETIT</name>
<dbReference type="KEGG" id="hir:HETIRDRAFT_461150"/>
<dbReference type="RefSeq" id="XP_009552388.1">
    <property type="nucleotide sequence ID" value="XM_009554093.1"/>
</dbReference>
<accession>W4JRH7</accession>
<dbReference type="HOGENOM" id="CLU_124232_0_0_1"/>
<keyword evidence="2" id="KW-1185">Reference proteome</keyword>
<reference evidence="1 2" key="1">
    <citation type="journal article" date="2012" name="New Phytol.">
        <title>Insight into trade-off between wood decay and parasitism from the genome of a fungal forest pathogen.</title>
        <authorList>
            <person name="Olson A."/>
            <person name="Aerts A."/>
            <person name="Asiegbu F."/>
            <person name="Belbahri L."/>
            <person name="Bouzid O."/>
            <person name="Broberg A."/>
            <person name="Canback B."/>
            <person name="Coutinho P.M."/>
            <person name="Cullen D."/>
            <person name="Dalman K."/>
            <person name="Deflorio G."/>
            <person name="van Diepen L.T."/>
            <person name="Dunand C."/>
            <person name="Duplessis S."/>
            <person name="Durling M."/>
            <person name="Gonthier P."/>
            <person name="Grimwood J."/>
            <person name="Fossdal C.G."/>
            <person name="Hansson D."/>
            <person name="Henrissat B."/>
            <person name="Hietala A."/>
            <person name="Himmelstrand K."/>
            <person name="Hoffmeister D."/>
            <person name="Hogberg N."/>
            <person name="James T.Y."/>
            <person name="Karlsson M."/>
            <person name="Kohler A."/>
            <person name="Kues U."/>
            <person name="Lee Y.H."/>
            <person name="Lin Y.C."/>
            <person name="Lind M."/>
            <person name="Lindquist E."/>
            <person name="Lombard V."/>
            <person name="Lucas S."/>
            <person name="Lunden K."/>
            <person name="Morin E."/>
            <person name="Murat C."/>
            <person name="Park J."/>
            <person name="Raffaello T."/>
            <person name="Rouze P."/>
            <person name="Salamov A."/>
            <person name="Schmutz J."/>
            <person name="Solheim H."/>
            <person name="Stahlberg J."/>
            <person name="Velez H."/>
            <person name="de Vries R.P."/>
            <person name="Wiebenga A."/>
            <person name="Woodward S."/>
            <person name="Yakovlev I."/>
            <person name="Garbelotto M."/>
            <person name="Martin F."/>
            <person name="Grigoriev I.V."/>
            <person name="Stenlid J."/>
        </authorList>
    </citation>
    <scope>NUCLEOTIDE SEQUENCE [LARGE SCALE GENOMIC DNA]</scope>
    <source>
        <strain evidence="1 2">TC 32-1</strain>
    </source>
</reference>
<dbReference type="InParanoid" id="W4JRH7"/>
<dbReference type="GeneID" id="20677144"/>
<gene>
    <name evidence="1" type="ORF">HETIRDRAFT_461150</name>
</gene>
<dbReference type="eggNOG" id="ENOG502SQPS">
    <property type="taxonomic scope" value="Eukaryota"/>
</dbReference>
<dbReference type="OrthoDB" id="2737573at2759"/>
<sequence length="195" mass="22619">MRLKDEPIDVTLPTSSNAPVLTPEDEAALSKARSDAVKVRCRTAWSLNRWPLDFQRRIMSARTRVHLPREFKGVGGQDVKVIYEGQELNGFIHEWYSVAEGSEDKGNEQEAKDEAKRKRRNKVNYVTADDISARRHEFLGPDPRVAGYWLDDAGEVHICWFDGFLQEEWMDNGRWRGMEVEKNVDGKWVEKGQQW</sequence>
<evidence type="ECO:0000313" key="1">
    <source>
        <dbReference type="EMBL" id="ETW76177.1"/>
    </source>
</evidence>
<organism evidence="1 2">
    <name type="scientific">Heterobasidion irregulare (strain TC 32-1)</name>
    <dbReference type="NCBI Taxonomy" id="747525"/>
    <lineage>
        <taxon>Eukaryota</taxon>
        <taxon>Fungi</taxon>
        <taxon>Dikarya</taxon>
        <taxon>Basidiomycota</taxon>
        <taxon>Agaricomycotina</taxon>
        <taxon>Agaricomycetes</taxon>
        <taxon>Russulales</taxon>
        <taxon>Bondarzewiaceae</taxon>
        <taxon>Heterobasidion</taxon>
        <taxon>Heterobasidion annosum species complex</taxon>
    </lineage>
</organism>